<gene>
    <name evidence="1" type="ORF">LVIROSA_LOCUS26663</name>
</gene>
<evidence type="ECO:0008006" key="3">
    <source>
        <dbReference type="Google" id="ProtNLM"/>
    </source>
</evidence>
<sequence length="203" mass="23820">MAPPPLVFRVVMVRMLTKYRWYTMENEAIYTTFNNVLKDRYRDMMRDLRKLSTIVSRRDGLPIQKEKWKKLSEVAQKNHNTPDFNRKTSRNTVGSIGYAEHRCNLRAQLGKDPEFCDLYVKTHGTRASDANFVVFGTTTSESTRSIQSNNNTQQEVDRLREEVSNMRQFQEQMVQQMERMMRMMNVTPNQAHTPPHTPPEDGV</sequence>
<evidence type="ECO:0000313" key="1">
    <source>
        <dbReference type="EMBL" id="CAH1440535.1"/>
    </source>
</evidence>
<dbReference type="Proteomes" id="UP001157418">
    <property type="component" value="Unassembled WGS sequence"/>
</dbReference>
<protein>
    <recommendedName>
        <fullName evidence="3">Myb/SANT-like domain-containing protein</fullName>
    </recommendedName>
</protein>
<keyword evidence="2" id="KW-1185">Reference proteome</keyword>
<organism evidence="1 2">
    <name type="scientific">Lactuca virosa</name>
    <dbReference type="NCBI Taxonomy" id="75947"/>
    <lineage>
        <taxon>Eukaryota</taxon>
        <taxon>Viridiplantae</taxon>
        <taxon>Streptophyta</taxon>
        <taxon>Embryophyta</taxon>
        <taxon>Tracheophyta</taxon>
        <taxon>Spermatophyta</taxon>
        <taxon>Magnoliopsida</taxon>
        <taxon>eudicotyledons</taxon>
        <taxon>Gunneridae</taxon>
        <taxon>Pentapetalae</taxon>
        <taxon>asterids</taxon>
        <taxon>campanulids</taxon>
        <taxon>Asterales</taxon>
        <taxon>Asteraceae</taxon>
        <taxon>Cichorioideae</taxon>
        <taxon>Cichorieae</taxon>
        <taxon>Lactucinae</taxon>
        <taxon>Lactuca</taxon>
    </lineage>
</organism>
<proteinExistence type="predicted"/>
<dbReference type="EMBL" id="CAKMRJ010005412">
    <property type="protein sequence ID" value="CAH1440535.1"/>
    <property type="molecule type" value="Genomic_DNA"/>
</dbReference>
<name>A0AAU9NSC6_9ASTR</name>
<accession>A0AAU9NSC6</accession>
<dbReference type="AlphaFoldDB" id="A0AAU9NSC6"/>
<evidence type="ECO:0000313" key="2">
    <source>
        <dbReference type="Proteomes" id="UP001157418"/>
    </source>
</evidence>
<reference evidence="1 2" key="1">
    <citation type="submission" date="2022-01" db="EMBL/GenBank/DDBJ databases">
        <authorList>
            <person name="Xiong W."/>
            <person name="Schranz E."/>
        </authorList>
    </citation>
    <scope>NUCLEOTIDE SEQUENCE [LARGE SCALE GENOMIC DNA]</scope>
</reference>
<comment type="caution">
    <text evidence="1">The sequence shown here is derived from an EMBL/GenBank/DDBJ whole genome shotgun (WGS) entry which is preliminary data.</text>
</comment>